<reference evidence="8" key="1">
    <citation type="submission" date="2025-08" db="UniProtKB">
        <authorList>
            <consortium name="RefSeq"/>
        </authorList>
    </citation>
    <scope>IDENTIFICATION</scope>
    <source>
        <tissue evidence="8">Testes</tissue>
    </source>
</reference>
<dbReference type="InterPro" id="IPR036678">
    <property type="entry name" value="MutS_con_dom_sf"/>
</dbReference>
<keyword evidence="2" id="KW-0067">ATP-binding</keyword>
<evidence type="ECO:0000256" key="1">
    <source>
        <dbReference type="ARBA" id="ARBA00022741"/>
    </source>
</evidence>
<gene>
    <name evidence="8" type="primary">LOC102809104</name>
</gene>
<dbReference type="PANTHER" id="PTHR11361:SF122">
    <property type="entry name" value="DNA MISMATCH REPAIR PROTEIN MSH3"/>
    <property type="match status" value="1"/>
</dbReference>
<evidence type="ECO:0000256" key="5">
    <source>
        <dbReference type="SAM" id="MobiDB-lite"/>
    </source>
</evidence>
<dbReference type="Gene3D" id="1.10.1420.10">
    <property type="match status" value="2"/>
</dbReference>
<evidence type="ECO:0000313" key="8">
    <source>
        <dbReference type="RefSeq" id="XP_006811682.1"/>
    </source>
</evidence>
<feature type="domain" description="DNA mismatch repair proteins mutS family" evidence="6">
    <location>
        <begin position="616"/>
        <end position="632"/>
    </location>
</feature>
<name>A0ABM0LV91_SACKO</name>
<dbReference type="InterPro" id="IPR027417">
    <property type="entry name" value="P-loop_NTPase"/>
</dbReference>
<dbReference type="PROSITE" id="PS00486">
    <property type="entry name" value="DNA_MISMATCH_REPAIR_2"/>
    <property type="match status" value="1"/>
</dbReference>
<dbReference type="Gene3D" id="3.30.420.110">
    <property type="entry name" value="MutS, connector domain"/>
    <property type="match status" value="1"/>
</dbReference>
<dbReference type="PANTHER" id="PTHR11361">
    <property type="entry name" value="DNA MISMATCH REPAIR PROTEIN MUTS FAMILY MEMBER"/>
    <property type="match status" value="1"/>
</dbReference>
<dbReference type="InterPro" id="IPR017261">
    <property type="entry name" value="DNA_mismatch_repair_MutS/MSH"/>
</dbReference>
<evidence type="ECO:0000313" key="7">
    <source>
        <dbReference type="Proteomes" id="UP000694865"/>
    </source>
</evidence>
<organism evidence="7 8">
    <name type="scientific">Saccoglossus kowalevskii</name>
    <name type="common">Acorn worm</name>
    <dbReference type="NCBI Taxonomy" id="10224"/>
    <lineage>
        <taxon>Eukaryota</taxon>
        <taxon>Metazoa</taxon>
        <taxon>Hemichordata</taxon>
        <taxon>Enteropneusta</taxon>
        <taxon>Harrimaniidae</taxon>
        <taxon>Saccoglossus</taxon>
    </lineage>
</organism>
<dbReference type="InterPro" id="IPR036187">
    <property type="entry name" value="DNA_mismatch_repair_MutS_sf"/>
</dbReference>
<dbReference type="Pfam" id="PF05188">
    <property type="entry name" value="MutS_II"/>
    <property type="match status" value="1"/>
</dbReference>
<dbReference type="SMART" id="SM00534">
    <property type="entry name" value="MUTSac"/>
    <property type="match status" value="1"/>
</dbReference>
<keyword evidence="4" id="KW-0227">DNA damage</keyword>
<feature type="region of interest" description="Disordered" evidence="5">
    <location>
        <begin position="1"/>
        <end position="64"/>
    </location>
</feature>
<dbReference type="GeneID" id="102809104"/>
<evidence type="ECO:0000256" key="2">
    <source>
        <dbReference type="ARBA" id="ARBA00022840"/>
    </source>
</evidence>
<dbReference type="InterPro" id="IPR007696">
    <property type="entry name" value="DNA_mismatch_repair_MutS_core"/>
</dbReference>
<dbReference type="InterPro" id="IPR000432">
    <property type="entry name" value="DNA_mismatch_repair_MutS_C"/>
</dbReference>
<protein>
    <submittedName>
        <fullName evidence="8">DNA mismatch repair protein Msh3-like</fullName>
    </submittedName>
</protein>
<keyword evidence="4" id="KW-0234">DNA repair</keyword>
<accession>A0ABM0LV91</accession>
<evidence type="ECO:0000259" key="6">
    <source>
        <dbReference type="PROSITE" id="PS00486"/>
    </source>
</evidence>
<dbReference type="SUPFAM" id="SSF48334">
    <property type="entry name" value="DNA repair protein MutS, domain III"/>
    <property type="match status" value="1"/>
</dbReference>
<dbReference type="SMART" id="SM00533">
    <property type="entry name" value="MUTSd"/>
    <property type="match status" value="1"/>
</dbReference>
<dbReference type="Pfam" id="PF05192">
    <property type="entry name" value="MutS_III"/>
    <property type="match status" value="1"/>
</dbReference>
<keyword evidence="7" id="KW-1185">Reference proteome</keyword>
<keyword evidence="3" id="KW-0238">DNA-binding</keyword>
<proteinExistence type="predicted"/>
<dbReference type="PIRSF" id="PIRSF037677">
    <property type="entry name" value="DNA_mis_repair_Msh6"/>
    <property type="match status" value="1"/>
</dbReference>
<evidence type="ECO:0000256" key="4">
    <source>
        <dbReference type="ARBA" id="ARBA00023204"/>
    </source>
</evidence>
<dbReference type="SUPFAM" id="SSF52540">
    <property type="entry name" value="P-loop containing nucleoside triphosphate hydrolases"/>
    <property type="match status" value="1"/>
</dbReference>
<dbReference type="Pfam" id="PF00488">
    <property type="entry name" value="MutS_V"/>
    <property type="match status" value="1"/>
</dbReference>
<dbReference type="Proteomes" id="UP000694865">
    <property type="component" value="Unplaced"/>
</dbReference>
<sequence>MSKPNLSKLKNISGERAKSSSGDEMKTQVTLSRFFGFPGGSKRKGNSDDEPGTSCSSNRPRKLAVQPSTGDIIYDEFVDGTSRSELEMRISHIQPVELLLPMTLSEHTEKLMRTVTASCIKKEDRIRIERMEDQNFHYNSAFQSISDFCNNNDDDYGGGNVNDDSTSQASSPGNKLQQVVNLPKSVLSCYAALIKYLQDFHLENVLKLTSNVKPFTPGANYMKLNACTLKNLEIFTNDLDGGTKGTLFWMLDHTTTRFGQRLLKKWIAQPLLDKNDIEERQEAVSDILSDNPVFSKIKELLSKMPDIEKGLCSIYHKKCSTSEFLSVAKTLLNTSQDIQAIHSMVDDNINSKLLWTILHEIPVFLDDVHNFTNAISHQAAKDGDKTKLFINEMDYTNISKRKEDIEKILQDLNDHRSEIKLTLKSSSFDYVTVSGQEFLIEVRNAHLKLVPSDWMKISYTKAVTRFHSPYVMQCYKHLCQLREQLLLDCNEAWLLFLECFSDNYASYRSAVRHLATLDCLYSLAEVAKQEGYCKPVIVGEGGGQIHIQDGRHPIVEVLLGEHEQYVPNVTELGFSVKWFELVNRMGASDNICHGNSTFMVELQEASEILQQATAASLVVLDELGRGTSTYDGMAIAYATLHHVVSTVKCLTLFVTHYPPLAELEKVFPDEVKNFHMSFLVHDKQEDDDLPDIDIITFLYQLVPGVAQRSYGLNVARLADIPVDILQIAAQKSHQLEDALMAKT</sequence>
<dbReference type="Gene3D" id="3.40.50.300">
    <property type="entry name" value="P-loop containing nucleotide triphosphate hydrolases"/>
    <property type="match status" value="1"/>
</dbReference>
<feature type="compositionally biased region" description="Basic and acidic residues" evidence="5">
    <location>
        <begin position="13"/>
        <end position="26"/>
    </location>
</feature>
<dbReference type="InterPro" id="IPR007860">
    <property type="entry name" value="DNA_mmatch_repair_MutS_con_dom"/>
</dbReference>
<feature type="compositionally biased region" description="Polar residues" evidence="5">
    <location>
        <begin position="1"/>
        <end position="10"/>
    </location>
</feature>
<evidence type="ECO:0000256" key="3">
    <source>
        <dbReference type="ARBA" id="ARBA00023125"/>
    </source>
</evidence>
<dbReference type="RefSeq" id="XP_006811682.1">
    <property type="nucleotide sequence ID" value="XM_006811619.1"/>
</dbReference>
<dbReference type="InterPro" id="IPR045076">
    <property type="entry name" value="MutS"/>
</dbReference>
<keyword evidence="1" id="KW-0547">Nucleotide-binding</keyword>